<organism evidence="2 3">
    <name type="scientific">Mucilaginibacter dorajii</name>
    <dbReference type="NCBI Taxonomy" id="692994"/>
    <lineage>
        <taxon>Bacteria</taxon>
        <taxon>Pseudomonadati</taxon>
        <taxon>Bacteroidota</taxon>
        <taxon>Sphingobacteriia</taxon>
        <taxon>Sphingobacteriales</taxon>
        <taxon>Sphingobacteriaceae</taxon>
        <taxon>Mucilaginibacter</taxon>
    </lineage>
</organism>
<reference evidence="3" key="1">
    <citation type="journal article" date="2019" name="Int. J. Syst. Evol. Microbiol.">
        <title>The Global Catalogue of Microorganisms (GCM) 10K type strain sequencing project: providing services to taxonomists for standard genome sequencing and annotation.</title>
        <authorList>
            <consortium name="The Broad Institute Genomics Platform"/>
            <consortium name="The Broad Institute Genome Sequencing Center for Infectious Disease"/>
            <person name="Wu L."/>
            <person name="Ma J."/>
        </authorList>
    </citation>
    <scope>NUCLEOTIDE SEQUENCE [LARGE SCALE GENOMIC DNA]</scope>
    <source>
        <strain evidence="3">JCM 16601</strain>
    </source>
</reference>
<keyword evidence="3" id="KW-1185">Reference proteome</keyword>
<sequence>MAASAGTCFGNAGASGASGDGTSGNPAPTPDIVGWFGTSTNGEVAAMDAKTGICTGGAGGNDGAGTSTRVNTISFPDSALLPAFPFNWLPGGTGGNGGGTFQSDRLFF</sequence>
<gene>
    <name evidence="2" type="ORF">GCM10022210_22070</name>
</gene>
<dbReference type="EMBL" id="BAAAZC010000015">
    <property type="protein sequence ID" value="GAA3972051.1"/>
    <property type="molecule type" value="Genomic_DNA"/>
</dbReference>
<evidence type="ECO:0000256" key="1">
    <source>
        <dbReference type="SAM" id="MobiDB-lite"/>
    </source>
</evidence>
<comment type="caution">
    <text evidence="2">The sequence shown here is derived from an EMBL/GenBank/DDBJ whole genome shotgun (WGS) entry which is preliminary data.</text>
</comment>
<evidence type="ECO:0000313" key="2">
    <source>
        <dbReference type="EMBL" id="GAA3972051.1"/>
    </source>
</evidence>
<feature type="region of interest" description="Disordered" evidence="1">
    <location>
        <begin position="1"/>
        <end position="36"/>
    </location>
</feature>
<evidence type="ECO:0000313" key="3">
    <source>
        <dbReference type="Proteomes" id="UP001500742"/>
    </source>
</evidence>
<proteinExistence type="predicted"/>
<protein>
    <submittedName>
        <fullName evidence="2">Uncharacterized protein</fullName>
    </submittedName>
</protein>
<accession>A0ABP7PYB3</accession>
<name>A0ABP7PYB3_9SPHI</name>
<dbReference type="Proteomes" id="UP001500742">
    <property type="component" value="Unassembled WGS sequence"/>
</dbReference>